<dbReference type="GeneID" id="111008464"/>
<dbReference type="Proteomes" id="UP000504603">
    <property type="component" value="Unplaced"/>
</dbReference>
<dbReference type="KEGG" id="mcha:111008464"/>
<evidence type="ECO:0000256" key="1">
    <source>
        <dbReference type="SAM" id="MobiDB-lite"/>
    </source>
</evidence>
<protein>
    <submittedName>
        <fullName evidence="3">Dr1-associated corepressor homolog isoform X1</fullName>
    </submittedName>
</protein>
<dbReference type="PANTHER" id="PTHR47481:SF22">
    <property type="entry name" value="RETROTRANSPOSON GAG DOMAIN-CONTAINING PROTEIN"/>
    <property type="match status" value="1"/>
</dbReference>
<dbReference type="PANTHER" id="PTHR47481">
    <property type="match status" value="1"/>
</dbReference>
<evidence type="ECO:0000313" key="3">
    <source>
        <dbReference type="RefSeq" id="XP_022136882.1"/>
    </source>
</evidence>
<sequence>MKQDKLITSWLFSSMFEEILGEMIHCNTAREVWQILENLYTSRNLARVMQLKSKLENIKKGNLPLKDYFQKVKALVDSLAAAGKKVTVEDHIMHILTGLRSEFESTVSVISARTQTQTLQEVYSLLLSHEGRNERNSINTDGTLPSVNLTQQTKNSNSAQSIDGQRPYMQNNRSKNSGNPNFRRNWNSNNRPQCQIYGKFGHTALRCYLRFEKTFLGPNGQSHMQHKFSGGSNSSINSNMTAFGNQQQAFTNGFQPNSNSHMAAFLAQQDFNRDTNWYPDSGATNHVTSNFNNLATSTEYTGDNQVRIGNGTGPSNWPHFTPREGT</sequence>
<evidence type="ECO:0000313" key="2">
    <source>
        <dbReference type="Proteomes" id="UP000504603"/>
    </source>
</evidence>
<keyword evidence="2" id="KW-1185">Reference proteome</keyword>
<reference evidence="3" key="1">
    <citation type="submission" date="2025-08" db="UniProtKB">
        <authorList>
            <consortium name="RefSeq"/>
        </authorList>
    </citation>
    <scope>IDENTIFICATION</scope>
    <source>
        <strain evidence="3">OHB3-1</strain>
    </source>
</reference>
<dbReference type="OrthoDB" id="1912561at2759"/>
<organism evidence="2 3">
    <name type="scientific">Momordica charantia</name>
    <name type="common">Bitter gourd</name>
    <name type="synonym">Balsam pear</name>
    <dbReference type="NCBI Taxonomy" id="3673"/>
    <lineage>
        <taxon>Eukaryota</taxon>
        <taxon>Viridiplantae</taxon>
        <taxon>Streptophyta</taxon>
        <taxon>Embryophyta</taxon>
        <taxon>Tracheophyta</taxon>
        <taxon>Spermatophyta</taxon>
        <taxon>Magnoliopsida</taxon>
        <taxon>eudicotyledons</taxon>
        <taxon>Gunneridae</taxon>
        <taxon>Pentapetalae</taxon>
        <taxon>rosids</taxon>
        <taxon>fabids</taxon>
        <taxon>Cucurbitales</taxon>
        <taxon>Cucurbitaceae</taxon>
        <taxon>Momordiceae</taxon>
        <taxon>Momordica</taxon>
    </lineage>
</organism>
<proteinExistence type="predicted"/>
<name>A0A6J1C6N9_MOMCH</name>
<dbReference type="Pfam" id="PF14223">
    <property type="entry name" value="Retrotran_gag_2"/>
    <property type="match status" value="1"/>
</dbReference>
<dbReference type="RefSeq" id="XP_022136882.1">
    <property type="nucleotide sequence ID" value="XM_022281190.1"/>
</dbReference>
<gene>
    <name evidence="3" type="primary">LOC111008464</name>
</gene>
<feature type="region of interest" description="Disordered" evidence="1">
    <location>
        <begin position="303"/>
        <end position="326"/>
    </location>
</feature>
<dbReference type="AlphaFoldDB" id="A0A6J1C6N9"/>
<feature type="region of interest" description="Disordered" evidence="1">
    <location>
        <begin position="134"/>
        <end position="187"/>
    </location>
</feature>
<feature type="compositionally biased region" description="Polar residues" evidence="1">
    <location>
        <begin position="136"/>
        <end position="178"/>
    </location>
</feature>
<accession>A0A6J1C6N9</accession>